<evidence type="ECO:0000259" key="2">
    <source>
        <dbReference type="PROSITE" id="PS50994"/>
    </source>
</evidence>
<feature type="region of interest" description="Disordered" evidence="1">
    <location>
        <begin position="952"/>
        <end position="1008"/>
    </location>
</feature>
<dbReference type="GO" id="GO:0015074">
    <property type="term" value="P:DNA integration"/>
    <property type="evidence" value="ECO:0007669"/>
    <property type="project" value="InterPro"/>
</dbReference>
<protein>
    <submittedName>
        <fullName evidence="3">RE1 protein</fullName>
    </submittedName>
</protein>
<dbReference type="Proteomes" id="UP000649617">
    <property type="component" value="Unassembled WGS sequence"/>
</dbReference>
<accession>A0A812M0F9</accession>
<feature type="region of interest" description="Disordered" evidence="1">
    <location>
        <begin position="1032"/>
        <end position="1075"/>
    </location>
</feature>
<feature type="domain" description="Integrase catalytic" evidence="2">
    <location>
        <begin position="578"/>
        <end position="752"/>
    </location>
</feature>
<organism evidence="3 4">
    <name type="scientific">Symbiodinium pilosum</name>
    <name type="common">Dinoflagellate</name>
    <dbReference type="NCBI Taxonomy" id="2952"/>
    <lineage>
        <taxon>Eukaryota</taxon>
        <taxon>Sar</taxon>
        <taxon>Alveolata</taxon>
        <taxon>Dinophyceae</taxon>
        <taxon>Suessiales</taxon>
        <taxon>Symbiodiniaceae</taxon>
        <taxon>Symbiodinium</taxon>
    </lineage>
</organism>
<reference evidence="3" key="1">
    <citation type="submission" date="2021-02" db="EMBL/GenBank/DDBJ databases">
        <authorList>
            <person name="Dougan E. K."/>
            <person name="Rhodes N."/>
            <person name="Thang M."/>
            <person name="Chan C."/>
        </authorList>
    </citation>
    <scope>NUCLEOTIDE SEQUENCE</scope>
</reference>
<keyword evidence="4" id="KW-1185">Reference proteome</keyword>
<comment type="caution">
    <text evidence="3">The sequence shown here is derived from an EMBL/GenBank/DDBJ whole genome shotgun (WGS) entry which is preliminary data.</text>
</comment>
<gene>
    <name evidence="3" type="primary">RE1</name>
    <name evidence="3" type="ORF">SPIL2461_LOCUS4765</name>
</gene>
<dbReference type="InterPro" id="IPR001584">
    <property type="entry name" value="Integrase_cat-core"/>
</dbReference>
<dbReference type="PROSITE" id="PS50994">
    <property type="entry name" value="INTEGRASE"/>
    <property type="match status" value="1"/>
</dbReference>
<sequence>MASSDERGMKRFSGDDGDDAGKQLRKFKNWAEAKLVTMKDMSDKQRGPWIYTLLDGRALEAVEHLTLENLMKETGADHLWRLLGARFPEKESEDQMGEALGEVFGLCAKDQETMQQWSARVNEVLQKCIRKAKVEFPSQAQGWIALNCAGLSEEQKAIVKAKTQGKLEIDTVTAALRSCFPQYRASASKARRPVSTYLAEADEAGIPEDDGDSFQDVEAFLADHGLEAGQEEAEEFQEEEAAEALAATWKERRKEMSKLQQRRGFHRGAPDQAKRSFRIEEEYSFVGAVQVEPSEHEPSEQFYVATDQPDFENLGAGLVSSPGFGVIDSGCGRTLIGKDTLQTMTDLLQKYGDRRPQIYESISTFRFGNGQTETSTSAVRIPVGIAKKVGLIDAAIIEGKAPLLLGRPTLERLNVVLDFKAKEMGFLAHPDAVPMFTNDAGQLLINLLDFPTPSTSRTVKKQHGRAESQTAVAELFCPPRFAEAARATSVAFAEPIDWEALACECLVGDEQPQPNAAAAEPDPAEVRRVNQALKRLHSNLGHPSERELLRILRHSKASPLALQRATLLECSVCANQRRPNAPLPANASRVAEFNQKVGLDVKYLPGWQEGQKIPFVNMVDYATSLQVVTPIFKRETGELLRAAVRDRWLPWAGPPEAIALDPAKPNVGEVFGDFLSNQGINVEQTATGSPWQLGKVERHGGWLQSILQRVLDEIRPTSQEEYLTCVVQAQSAKNTLLTEAGASPYQLVFGRNPRVPTDLLQEQPHLAASDAVEADPLMRQAHTVRQAARRAMLQCQDDRALRAALRARPRVHRVFRSGDWVYYWRTQKSVEGSRVEGGRWYGAAMVLGNIGKNLVVAHKRSIMRCSPEQVRPATADEATVADFPENELLGIKNLLEKGQFPRSQFIDLVNQPDAPVPLEADVDIGHPSEHPPNVALDAARVLENQRPPRLQQILPERPPLPPDSGPSFPSVPAVPPENPPEENPPVYGPQRRVPRKTNPQQLWIRPADTQPEDFLELMQEVVPRLIQDLDRSASGASAAPTSSGSSISPRSHSAKREASQEPPEAPASSRPRPDDTDEILCAEYIQSHEHLHNSHVEVLMAAFLQKRMQKELPVTGNEPALQDRIEEAKSLEWETIQGKSAMRVWRGAKAREIRQKFPDRFIGTRFVVTNKVEDQDERIKARLCLQGHKDPDWGAKIASGECHSPTLSGLGRALLLQLLVSNHWVMNLGDIRGAFLEAGPLPERYRPLYAELPEGGIPGLESSAVLEITGNMYGANNAPQEWYRTFDEAAQSVGFVRSSFDNCLYFFRDSSNVLQGALGAHVDDTMTLKHRFPYRKWRVGTGEFCGVFYSQDLASFEISYQQQEYAKHLRPINLSRERRQDRESKATPKEVAALRAVNGAANWLSSQSRPDLAVQTSFSQQVFPEPRVKDLLSANQLVQRARQHSEVSVTVRDIPMQDLAVAFHSDAGFANARANGTQAGYILAFVHRDLNHDKDSPWSPFAWKSYKMPRVVASTLAGETQSFAAASGLAEWVSLMLCEAVGGVFDLREASLHLRKVPIIGITDCKSLYDALHSPSSPSKAEDKRVAIDLAVIRQSMDRTNMQVRWCPSELMLADALTKDQADPADLLRAALAWGRYHLSSEATVLAQKKKAREDRQHRTCLDMSEQPSKDIARQMKELLHQAVEEERLNEVMQVINGPDSASSSTTSGPMPGAMTDAAKRLRSDDGWDLVTAVHAGATRPGNTKQLPVRPKAAVRTAAAPPPGRQGLPDGVHSVEEWGRTVCELPKVAKRNQSYQELVAAAPGEEELRKYLLKYVLTYKGTSVKVHDLRRYLEHIHYEQLTAPARTYMPGSTTVERKLK</sequence>
<proteinExistence type="predicted"/>
<dbReference type="EMBL" id="CAJNIZ010006446">
    <property type="protein sequence ID" value="CAE7250083.1"/>
    <property type="molecule type" value="Genomic_DNA"/>
</dbReference>
<dbReference type="InterPro" id="IPR021109">
    <property type="entry name" value="Peptidase_aspartic_dom_sf"/>
</dbReference>
<dbReference type="SUPFAM" id="SSF53098">
    <property type="entry name" value="Ribonuclease H-like"/>
    <property type="match status" value="1"/>
</dbReference>
<dbReference type="InterPro" id="IPR012337">
    <property type="entry name" value="RNaseH-like_sf"/>
</dbReference>
<feature type="region of interest" description="Disordered" evidence="1">
    <location>
        <begin position="1"/>
        <end position="22"/>
    </location>
</feature>
<dbReference type="GO" id="GO:0003676">
    <property type="term" value="F:nucleic acid binding"/>
    <property type="evidence" value="ECO:0007669"/>
    <property type="project" value="InterPro"/>
</dbReference>
<dbReference type="OrthoDB" id="419299at2759"/>
<evidence type="ECO:0000313" key="3">
    <source>
        <dbReference type="EMBL" id="CAE7250083.1"/>
    </source>
</evidence>
<feature type="compositionally biased region" description="Low complexity" evidence="1">
    <location>
        <begin position="1032"/>
        <end position="1051"/>
    </location>
</feature>
<dbReference type="InterPro" id="IPR013103">
    <property type="entry name" value="RVT_2"/>
</dbReference>
<feature type="compositionally biased region" description="Low complexity" evidence="1">
    <location>
        <begin position="1060"/>
        <end position="1070"/>
    </location>
</feature>
<dbReference type="Gene3D" id="2.40.70.10">
    <property type="entry name" value="Acid Proteases"/>
    <property type="match status" value="1"/>
</dbReference>
<dbReference type="InterPro" id="IPR036397">
    <property type="entry name" value="RNaseH_sf"/>
</dbReference>
<evidence type="ECO:0000313" key="4">
    <source>
        <dbReference type="Proteomes" id="UP000649617"/>
    </source>
</evidence>
<evidence type="ECO:0000256" key="1">
    <source>
        <dbReference type="SAM" id="MobiDB-lite"/>
    </source>
</evidence>
<feature type="compositionally biased region" description="Pro residues" evidence="1">
    <location>
        <begin position="972"/>
        <end position="987"/>
    </location>
</feature>
<dbReference type="Pfam" id="PF07727">
    <property type="entry name" value="RVT_2"/>
    <property type="match status" value="1"/>
</dbReference>
<name>A0A812M0F9_SYMPI</name>
<dbReference type="Gene3D" id="3.30.420.10">
    <property type="entry name" value="Ribonuclease H-like superfamily/Ribonuclease H"/>
    <property type="match status" value="1"/>
</dbReference>